<feature type="domain" description="Solute-binding protein family 5" evidence="2">
    <location>
        <begin position="172"/>
        <end position="385"/>
    </location>
</feature>
<evidence type="ECO:0000256" key="1">
    <source>
        <dbReference type="ARBA" id="ARBA00023125"/>
    </source>
</evidence>
<protein>
    <submittedName>
        <fullName evidence="4">ABC transporter substrate-binding protein</fullName>
    </submittedName>
</protein>
<dbReference type="EMBL" id="CP118108">
    <property type="protein sequence ID" value="WDI00478.1"/>
    <property type="molecule type" value="Genomic_DNA"/>
</dbReference>
<organism evidence="4 6">
    <name type="scientific">Paenibacillus urinalis</name>
    <dbReference type="NCBI Taxonomy" id="521520"/>
    <lineage>
        <taxon>Bacteria</taxon>
        <taxon>Bacillati</taxon>
        <taxon>Bacillota</taxon>
        <taxon>Bacilli</taxon>
        <taxon>Bacillales</taxon>
        <taxon>Paenibacillaceae</taxon>
        <taxon>Paenibacillus</taxon>
    </lineage>
</organism>
<proteinExistence type="predicted"/>
<evidence type="ECO:0000313" key="5">
    <source>
        <dbReference type="EMBL" id="WDI00478.1"/>
    </source>
</evidence>
<evidence type="ECO:0000313" key="7">
    <source>
        <dbReference type="Proteomes" id="UP001221519"/>
    </source>
</evidence>
<dbReference type="Pfam" id="PF00496">
    <property type="entry name" value="SBP_bac_5"/>
    <property type="match status" value="1"/>
</dbReference>
<keyword evidence="1" id="KW-0238">DNA-binding</keyword>
<dbReference type="InterPro" id="IPR025370">
    <property type="entry name" value="SgrR_HTH_N"/>
</dbReference>
<dbReference type="InterPro" id="IPR000914">
    <property type="entry name" value="SBP_5_dom"/>
</dbReference>
<dbReference type="Proteomes" id="UP001220962">
    <property type="component" value="Chromosome"/>
</dbReference>
<dbReference type="Gene3D" id="3.40.190.10">
    <property type="entry name" value="Periplasmic binding protein-like II"/>
    <property type="match status" value="1"/>
</dbReference>
<dbReference type="RefSeq" id="WP_047910351.1">
    <property type="nucleotide sequence ID" value="NZ_CP118101.1"/>
</dbReference>
<dbReference type="EMBL" id="CP118101">
    <property type="protein sequence ID" value="WDH80783.1"/>
    <property type="molecule type" value="Genomic_DNA"/>
</dbReference>
<gene>
    <name evidence="4" type="ORF">PUW23_14640</name>
    <name evidence="5" type="ORF">PUW25_14380</name>
</gene>
<dbReference type="GO" id="GO:0003677">
    <property type="term" value="F:DNA binding"/>
    <property type="evidence" value="ECO:0007669"/>
    <property type="project" value="UniProtKB-KW"/>
</dbReference>
<dbReference type="PANTHER" id="PTHR30290:SF72">
    <property type="entry name" value="HTH-TYPE TRANSCRIPTIONAL REGULATOR SGRR"/>
    <property type="match status" value="1"/>
</dbReference>
<evidence type="ECO:0000313" key="4">
    <source>
        <dbReference type="EMBL" id="WDH80783.1"/>
    </source>
</evidence>
<keyword evidence="7" id="KW-1185">Reference proteome</keyword>
<dbReference type="Proteomes" id="UP001221519">
    <property type="component" value="Chromosome"/>
</dbReference>
<evidence type="ECO:0000313" key="6">
    <source>
        <dbReference type="Proteomes" id="UP001220962"/>
    </source>
</evidence>
<reference evidence="4 7" key="1">
    <citation type="submission" date="2023-02" db="EMBL/GenBank/DDBJ databases">
        <title>Pathogen: clinical or host-associated sample.</title>
        <authorList>
            <person name="Hergert J."/>
            <person name="Casey R."/>
            <person name="Wagner J."/>
            <person name="Young E.L."/>
            <person name="Oakeson K.F."/>
        </authorList>
    </citation>
    <scope>NUCLEOTIDE SEQUENCE</scope>
    <source>
        <strain evidence="5 7">2022CK-00829</strain>
        <strain evidence="4">2022CK-00830</strain>
    </source>
</reference>
<dbReference type="SUPFAM" id="SSF53850">
    <property type="entry name" value="Periplasmic binding protein-like II"/>
    <property type="match status" value="1"/>
</dbReference>
<dbReference type="Pfam" id="PF12793">
    <property type="entry name" value="SgrR_N"/>
    <property type="match status" value="1"/>
</dbReference>
<accession>A0AAX3MUQ7</accession>
<evidence type="ECO:0000259" key="3">
    <source>
        <dbReference type="Pfam" id="PF12793"/>
    </source>
</evidence>
<dbReference type="GO" id="GO:1904680">
    <property type="term" value="F:peptide transmembrane transporter activity"/>
    <property type="evidence" value="ECO:0007669"/>
    <property type="project" value="TreeGrafter"/>
</dbReference>
<dbReference type="GO" id="GO:0015833">
    <property type="term" value="P:peptide transport"/>
    <property type="evidence" value="ECO:0007669"/>
    <property type="project" value="TreeGrafter"/>
</dbReference>
<feature type="domain" description="Transcriptional regulator SgrR N-terminal HTH" evidence="3">
    <location>
        <begin position="2"/>
        <end position="97"/>
    </location>
</feature>
<dbReference type="InterPro" id="IPR039424">
    <property type="entry name" value="SBP_5"/>
</dbReference>
<sequence>MKLHSQFLRLHGYYGSEASVQITLDEMAETLECTHRNALNIIRKMEAEGWIEWHSQRGRGKRSELKFRVDPEEIAAISMIKAIDRHEIKKVMDDIKEYTDSAKLPGRLQGWLMRYFGHHTQVNEDKEQIDILRLPLRQQIHTMDPLAMNLLAESFVTSHIYDGLLTRNETGEVIPHLAHDYDVSEDRMTWIFYLRKDVYFHHGKTLTADDIVYTFERLRQHREPLLYNFVVQSIASVTALGSTCVRFTLNAPNEHFLPFLCTSRAVIVPSGLDEAAEHDEIRFSGTGPFKITEFNSSMCILEAFSAYFISRPHLDVVEIIQIPWSLPEQNAEAQDGADPLFHVLLGNSNIKQNQSQYSSHTLVRKLLTCNTRKEGPLKDPKVRKHVFQCIKYEEQTLSGIHPKALLPDSVDGTYLVLITIPQYRPDAMNIKERLERFGYKVRVKVFMPEDFKGPIRMESDLILFSLLMDWDESLRRHDLYLTLSSHVECSVEENLLNGLNQILLVRSADERLRMLQQIEEQLIEQDHLYVMYDRPFQTSFLPSVRGIRPGSQGWVDLRYLWFPPDVGQIESI</sequence>
<evidence type="ECO:0000259" key="2">
    <source>
        <dbReference type="Pfam" id="PF00496"/>
    </source>
</evidence>
<name>A0AAX3MUQ7_9BACL</name>
<dbReference type="PANTHER" id="PTHR30290">
    <property type="entry name" value="PERIPLASMIC BINDING COMPONENT OF ABC TRANSPORTER"/>
    <property type="match status" value="1"/>
</dbReference>
<dbReference type="AlphaFoldDB" id="A0AAX3MUQ7"/>